<reference evidence="1" key="1">
    <citation type="journal article" date="2020" name="mSystems">
        <title>Genome- and Community-Level Interaction Insights into Carbon Utilization and Element Cycling Functions of Hydrothermarchaeota in Hydrothermal Sediment.</title>
        <authorList>
            <person name="Zhou Z."/>
            <person name="Liu Y."/>
            <person name="Xu W."/>
            <person name="Pan J."/>
            <person name="Luo Z.H."/>
            <person name="Li M."/>
        </authorList>
    </citation>
    <scope>NUCLEOTIDE SEQUENCE [LARGE SCALE GENOMIC DNA]</scope>
    <source>
        <strain evidence="1">HyVt-507</strain>
    </source>
</reference>
<accession>A0A7C3FWV3</accession>
<sequence length="209" mass="22987">MKRIILLSGFVLTQTIFATTLTIYNSNIALVQESQEFEIKKTDKELEYNAIPTTLINDSVDIEFPQAVTLYSQIYRRKNLTQHDLAKEFLEKQVALHDNSNVTLLALSGNNAIIKTKEGRVKTVNIADIVFPSLPHNLQAHNSLAFQIKSSKTLKANVDISYLAQNISFCGLAVRKLGLGHFAASRVVAPGQGPAPHLPPPVPVVDTAL</sequence>
<name>A0A7C3FWV3_9BACT</name>
<protein>
    <submittedName>
        <fullName evidence="1">Uncharacterized protein</fullName>
    </submittedName>
</protein>
<proteinExistence type="predicted"/>
<comment type="caution">
    <text evidence="1">The sequence shown here is derived from an EMBL/GenBank/DDBJ whole genome shotgun (WGS) entry which is preliminary data.</text>
</comment>
<gene>
    <name evidence="1" type="ORF">ENJ67_04885</name>
</gene>
<evidence type="ECO:0000313" key="1">
    <source>
        <dbReference type="EMBL" id="HFB54049.1"/>
    </source>
</evidence>
<dbReference type="EMBL" id="DRNH01000263">
    <property type="protein sequence ID" value="HFB54049.1"/>
    <property type="molecule type" value="Genomic_DNA"/>
</dbReference>
<dbReference type="Proteomes" id="UP000886390">
    <property type="component" value="Unassembled WGS sequence"/>
</dbReference>
<dbReference type="AlphaFoldDB" id="A0A7C3FWV3"/>
<feature type="non-terminal residue" evidence="1">
    <location>
        <position position="209"/>
    </location>
</feature>
<organism evidence="1">
    <name type="scientific">Sulfurimonas autotrophica</name>
    <dbReference type="NCBI Taxonomy" id="202747"/>
    <lineage>
        <taxon>Bacteria</taxon>
        <taxon>Pseudomonadati</taxon>
        <taxon>Campylobacterota</taxon>
        <taxon>Epsilonproteobacteria</taxon>
        <taxon>Campylobacterales</taxon>
        <taxon>Sulfurimonadaceae</taxon>
        <taxon>Sulfurimonas</taxon>
    </lineage>
</organism>